<dbReference type="OrthoDB" id="9812429at2"/>
<dbReference type="RefSeq" id="WP_094366162.1">
    <property type="nucleotide sequence ID" value="NZ_NOJY02000013.1"/>
</dbReference>
<dbReference type="PANTHER" id="PTHR40032">
    <property type="entry name" value="EXPORTED PROTEIN-RELATED"/>
    <property type="match status" value="1"/>
</dbReference>
<feature type="domain" description="Putative amidase" evidence="1">
    <location>
        <begin position="7"/>
        <end position="164"/>
    </location>
</feature>
<evidence type="ECO:0000259" key="1">
    <source>
        <dbReference type="Pfam" id="PF12671"/>
    </source>
</evidence>
<proteinExistence type="predicted"/>
<dbReference type="PANTHER" id="PTHR40032:SF1">
    <property type="entry name" value="EXPORTED PROTEIN"/>
    <property type="match status" value="1"/>
</dbReference>
<dbReference type="EMBL" id="NOJY02000013">
    <property type="protein sequence ID" value="RDY27389.1"/>
    <property type="molecule type" value="Genomic_DNA"/>
</dbReference>
<name>A0A371J3N9_9FIRM</name>
<keyword evidence="3" id="KW-1185">Reference proteome</keyword>
<evidence type="ECO:0000313" key="3">
    <source>
        <dbReference type="Proteomes" id="UP000215694"/>
    </source>
</evidence>
<comment type="caution">
    <text evidence="2">The sequence shown here is derived from an EMBL/GenBank/DDBJ whole genome shotgun (WGS) entry which is preliminary data.</text>
</comment>
<dbReference type="Pfam" id="PF12671">
    <property type="entry name" value="Amidase_6"/>
    <property type="match status" value="1"/>
</dbReference>
<protein>
    <recommendedName>
        <fullName evidence="1">Putative amidase domain-containing protein</fullName>
    </recommendedName>
</protein>
<sequence length="174" mass="20433">MKELKPYDREAAAAYAKKWALGHNPNYKNYEDWGGDCTNFISQAVHAGKIPFDHIGNDVLTQWYWYSDKSRTPSWTAAEPFYKYISRNNTENTQNFGIYTRPAEYNELELGDIVQLTYEGSAFHTMIITEVILEGDYLIDYLISQHTYDLQNYPLSLKTEGERRYIKILGYYDY</sequence>
<reference evidence="2 3" key="1">
    <citation type="journal article" date="2017" name="Genome Announc.">
        <title>Draft Genome Sequence of Romboutsia weinsteinii sp. nov. Strain CCRI-19649(T) Isolated from Surface Water.</title>
        <authorList>
            <person name="Maheux A.F."/>
            <person name="Boudreau D.K."/>
            <person name="Berube E."/>
            <person name="Boissinot M."/>
            <person name="Cantin P."/>
            <person name="Raymond F."/>
            <person name="Corbeil J."/>
            <person name="Omar R.F."/>
            <person name="Bergeron M.G."/>
        </authorList>
    </citation>
    <scope>NUCLEOTIDE SEQUENCE [LARGE SCALE GENOMIC DNA]</scope>
    <source>
        <strain evidence="2 3">CCRI-19649</strain>
    </source>
</reference>
<evidence type="ECO:0000313" key="2">
    <source>
        <dbReference type="EMBL" id="RDY27389.1"/>
    </source>
</evidence>
<dbReference type="InterPro" id="IPR024301">
    <property type="entry name" value="Amidase_6"/>
</dbReference>
<accession>A0A371J3N9</accession>
<dbReference type="AlphaFoldDB" id="A0A371J3N9"/>
<dbReference type="Proteomes" id="UP000215694">
    <property type="component" value="Unassembled WGS sequence"/>
</dbReference>
<gene>
    <name evidence="2" type="ORF">CHL78_009230</name>
</gene>
<organism evidence="2 3">
    <name type="scientific">Romboutsia weinsteinii</name>
    <dbReference type="NCBI Taxonomy" id="2020949"/>
    <lineage>
        <taxon>Bacteria</taxon>
        <taxon>Bacillati</taxon>
        <taxon>Bacillota</taxon>
        <taxon>Clostridia</taxon>
        <taxon>Peptostreptococcales</taxon>
        <taxon>Peptostreptococcaceae</taxon>
        <taxon>Romboutsia</taxon>
    </lineage>
</organism>